<sequence>SALRRCHRGIGQPFHLPSLKLKRFVDQQLLDHILLKPRFGVLSYDFCLPADETREMGRRNVRIELWWHGGGGIHGDGSNRRKNDVVRIELRVRSVVKGVRSFGLRCRGRIAFVARRTNSIV</sequence>
<accession>A0ABQ7MJ06</accession>
<name>A0ABQ7MJ06_BRACM</name>
<protein>
    <submittedName>
        <fullName evidence="1">Uncharacterized protein</fullName>
    </submittedName>
</protein>
<organism evidence="1 2">
    <name type="scientific">Brassica rapa subsp. trilocularis</name>
    <dbReference type="NCBI Taxonomy" id="1813537"/>
    <lineage>
        <taxon>Eukaryota</taxon>
        <taxon>Viridiplantae</taxon>
        <taxon>Streptophyta</taxon>
        <taxon>Embryophyta</taxon>
        <taxon>Tracheophyta</taxon>
        <taxon>Spermatophyta</taxon>
        <taxon>Magnoliopsida</taxon>
        <taxon>eudicotyledons</taxon>
        <taxon>Gunneridae</taxon>
        <taxon>Pentapetalae</taxon>
        <taxon>rosids</taxon>
        <taxon>malvids</taxon>
        <taxon>Brassicales</taxon>
        <taxon>Brassicaceae</taxon>
        <taxon>Brassiceae</taxon>
        <taxon>Brassica</taxon>
    </lineage>
</organism>
<feature type="non-terminal residue" evidence="1">
    <location>
        <position position="1"/>
    </location>
</feature>
<comment type="caution">
    <text evidence="1">The sequence shown here is derived from an EMBL/GenBank/DDBJ whole genome shotgun (WGS) entry which is preliminary data.</text>
</comment>
<dbReference type="EMBL" id="JADBGQ010000005">
    <property type="protein sequence ID" value="KAG5397900.1"/>
    <property type="molecule type" value="Genomic_DNA"/>
</dbReference>
<keyword evidence="2" id="KW-1185">Reference proteome</keyword>
<evidence type="ECO:0000313" key="2">
    <source>
        <dbReference type="Proteomes" id="UP000823674"/>
    </source>
</evidence>
<gene>
    <name evidence="1" type="primary">A05p035000.1_BraROA</name>
    <name evidence="1" type="ORF">IGI04_019714</name>
</gene>
<evidence type="ECO:0000313" key="1">
    <source>
        <dbReference type="EMBL" id="KAG5397900.1"/>
    </source>
</evidence>
<reference evidence="1 2" key="1">
    <citation type="submission" date="2021-03" db="EMBL/GenBank/DDBJ databases">
        <authorList>
            <person name="King G.J."/>
            <person name="Bancroft I."/>
            <person name="Baten A."/>
            <person name="Bloomfield J."/>
            <person name="Borpatragohain P."/>
            <person name="He Z."/>
            <person name="Irish N."/>
            <person name="Irwin J."/>
            <person name="Liu K."/>
            <person name="Mauleon R.P."/>
            <person name="Moore J."/>
            <person name="Morris R."/>
            <person name="Ostergaard L."/>
            <person name="Wang B."/>
            <person name="Wells R."/>
        </authorList>
    </citation>
    <scope>NUCLEOTIDE SEQUENCE [LARGE SCALE GENOMIC DNA]</scope>
    <source>
        <strain evidence="1">R-o-18</strain>
        <tissue evidence="1">Leaf</tissue>
    </source>
</reference>
<dbReference type="Proteomes" id="UP000823674">
    <property type="component" value="Chromosome A05"/>
</dbReference>
<proteinExistence type="predicted"/>